<comment type="subcellular location">
    <subcellularLocation>
        <location evidence="1">Bacterial flagellum basal body</location>
    </subcellularLocation>
    <subcellularLocation>
        <location evidence="2">Secreted</location>
    </subcellularLocation>
</comment>
<evidence type="ECO:0000259" key="7">
    <source>
        <dbReference type="Pfam" id="PF00460"/>
    </source>
</evidence>
<dbReference type="Proteomes" id="UP001528040">
    <property type="component" value="Unassembled WGS sequence"/>
</dbReference>
<evidence type="ECO:0000313" key="10">
    <source>
        <dbReference type="EMBL" id="MDA5095088.1"/>
    </source>
</evidence>
<evidence type="ECO:0000256" key="5">
    <source>
        <dbReference type="ARBA" id="ARBA00022525"/>
    </source>
</evidence>
<feature type="domain" description="Flagellar basal body rod protein N-terminal" evidence="7">
    <location>
        <begin position="1"/>
        <end position="30"/>
    </location>
</feature>
<evidence type="ECO:0000256" key="1">
    <source>
        <dbReference type="ARBA" id="ARBA00004117"/>
    </source>
</evidence>
<keyword evidence="10" id="KW-0282">Flagellum</keyword>
<evidence type="ECO:0000259" key="9">
    <source>
        <dbReference type="Pfam" id="PF22638"/>
    </source>
</evidence>
<gene>
    <name evidence="10" type="primary">flgK</name>
    <name evidence="10" type="ORF">O2N63_13445</name>
</gene>
<keyword evidence="10" id="KW-0966">Cell projection</keyword>
<accession>A0ABT4W5R7</accession>
<keyword evidence="10" id="KW-0969">Cilium</keyword>
<evidence type="ECO:0000259" key="8">
    <source>
        <dbReference type="Pfam" id="PF06429"/>
    </source>
</evidence>
<evidence type="ECO:0000256" key="4">
    <source>
        <dbReference type="ARBA" id="ARBA00016244"/>
    </source>
</evidence>
<sequence length="479" mass="50061">MYNALSGLNAASRAATLVSSNVANAMTEGYAPRSLELSSRSLAGTGSGVFVEGVTRHTDDVLLGDRRLSDAMVGYDSTKADFFNSLESLIGTPDQPGSLSGRIASLDAALIEAAAHPESNARLSAVNTAANNITDHLNSTSKAIQSARLEADQAIAHQVQRLNTGLKQVEELNVKIQEAQARGVDPSGLMDLRQQTIDGISPILPLKQLPRENGRVALITTGGAVVLDGKAAQFEFTSVNMIVPEMTQASGALSGLSMNGQSLQTGGERSPIAGGSLAAQFEVRDELAGEAQKRLDGFSRDLIERFADPALDPTRASGEPGFFTDNGSSFDPTFEIGLSSRISVNAAVDPAKGGQTRRIRDGLGASVPGAVGNAQLINDLADALGKSRVPASGGYGGAARSSSDLAADLLSSVSADLADAETQRSFSMSQYNTLKQMELSKGVDTDAEMQKLMLIEQAFAANARVITVADEMIQTLMSI</sequence>
<dbReference type="Pfam" id="PF22638">
    <property type="entry name" value="FlgK_D1"/>
    <property type="match status" value="1"/>
</dbReference>
<dbReference type="NCBIfam" id="TIGR02492">
    <property type="entry name" value="flgK_ends"/>
    <property type="match status" value="1"/>
</dbReference>
<dbReference type="RefSeq" id="WP_271054839.1">
    <property type="nucleotide sequence ID" value="NZ_JAQIIO010000007.1"/>
</dbReference>
<evidence type="ECO:0000256" key="2">
    <source>
        <dbReference type="ARBA" id="ARBA00004613"/>
    </source>
</evidence>
<evidence type="ECO:0000256" key="3">
    <source>
        <dbReference type="ARBA" id="ARBA00009677"/>
    </source>
</evidence>
<dbReference type="Pfam" id="PF00460">
    <property type="entry name" value="Flg_bb_rod"/>
    <property type="match status" value="1"/>
</dbReference>
<dbReference type="SUPFAM" id="SSF64518">
    <property type="entry name" value="Phase 1 flagellin"/>
    <property type="match status" value="1"/>
</dbReference>
<name>A0ABT4W5R7_9RHOB</name>
<evidence type="ECO:0000256" key="6">
    <source>
        <dbReference type="ARBA" id="ARBA00023143"/>
    </source>
</evidence>
<keyword evidence="11" id="KW-1185">Reference proteome</keyword>
<reference evidence="10 11" key="1">
    <citation type="submission" date="2023-01" db="EMBL/GenBank/DDBJ databases">
        <authorList>
            <person name="Yoon J.-W."/>
        </authorList>
    </citation>
    <scope>NUCLEOTIDE SEQUENCE [LARGE SCALE GENOMIC DNA]</scope>
    <source>
        <strain evidence="10 11">KMU-50</strain>
    </source>
</reference>
<feature type="domain" description="Flagellar basal-body/hook protein C-terminal" evidence="8">
    <location>
        <begin position="442"/>
        <end position="478"/>
    </location>
</feature>
<dbReference type="InterPro" id="IPR002371">
    <property type="entry name" value="FlgK"/>
</dbReference>
<dbReference type="EMBL" id="JAQIIO010000007">
    <property type="protein sequence ID" value="MDA5095088.1"/>
    <property type="molecule type" value="Genomic_DNA"/>
</dbReference>
<protein>
    <recommendedName>
        <fullName evidence="4">Flagellar hook-associated protein 1</fullName>
    </recommendedName>
</protein>
<dbReference type="Pfam" id="PF06429">
    <property type="entry name" value="Flg_bbr_C"/>
    <property type="match status" value="1"/>
</dbReference>
<organism evidence="10 11">
    <name type="scientific">Aliiroseovarius salicola</name>
    <dbReference type="NCBI Taxonomy" id="3009082"/>
    <lineage>
        <taxon>Bacteria</taxon>
        <taxon>Pseudomonadati</taxon>
        <taxon>Pseudomonadota</taxon>
        <taxon>Alphaproteobacteria</taxon>
        <taxon>Rhodobacterales</taxon>
        <taxon>Paracoccaceae</taxon>
        <taxon>Aliiroseovarius</taxon>
    </lineage>
</organism>
<comment type="caution">
    <text evidence="10">The sequence shown here is derived from an EMBL/GenBank/DDBJ whole genome shotgun (WGS) entry which is preliminary data.</text>
</comment>
<dbReference type="PANTHER" id="PTHR30033">
    <property type="entry name" value="FLAGELLAR HOOK-ASSOCIATED PROTEIN 1"/>
    <property type="match status" value="1"/>
</dbReference>
<keyword evidence="5" id="KW-0964">Secreted</keyword>
<proteinExistence type="inferred from homology"/>
<keyword evidence="6" id="KW-0975">Bacterial flagellum</keyword>
<feature type="domain" description="Flagellar hook-associated protein FlgK helical" evidence="9">
    <location>
        <begin position="84"/>
        <end position="306"/>
    </location>
</feature>
<comment type="similarity">
    <text evidence="3">Belongs to the flagella basal body rod proteins family.</text>
</comment>
<dbReference type="InterPro" id="IPR053927">
    <property type="entry name" value="FlgK_helical"/>
</dbReference>
<dbReference type="PANTHER" id="PTHR30033:SF2">
    <property type="entry name" value="FLAGELLAR HOOK PROTEIN"/>
    <property type="match status" value="1"/>
</dbReference>
<dbReference type="InterPro" id="IPR001444">
    <property type="entry name" value="Flag_bb_rod_N"/>
</dbReference>
<dbReference type="InterPro" id="IPR010930">
    <property type="entry name" value="Flg_bb/hook_C_dom"/>
</dbReference>
<evidence type="ECO:0000313" key="11">
    <source>
        <dbReference type="Proteomes" id="UP001528040"/>
    </source>
</evidence>